<evidence type="ECO:0000256" key="5">
    <source>
        <dbReference type="ARBA" id="ARBA00023002"/>
    </source>
</evidence>
<evidence type="ECO:0000259" key="7">
    <source>
        <dbReference type="Pfam" id="PF05199"/>
    </source>
</evidence>
<keyword evidence="5" id="KW-0560">Oxidoreductase</keyword>
<dbReference type="RefSeq" id="WP_125486514.1">
    <property type="nucleotide sequence ID" value="NZ_RSDW01000001.1"/>
</dbReference>
<dbReference type="InterPro" id="IPR036188">
    <property type="entry name" value="FAD/NAD-bd_sf"/>
</dbReference>
<evidence type="ECO:0000259" key="6">
    <source>
        <dbReference type="Pfam" id="PF00890"/>
    </source>
</evidence>
<dbReference type="Gene3D" id="3.50.50.60">
    <property type="entry name" value="FAD/NAD(P)-binding domain"/>
    <property type="match status" value="2"/>
</dbReference>
<protein>
    <submittedName>
        <fullName evidence="8">Choline dehydrogenase-like flavoprotein</fullName>
    </submittedName>
</protein>
<comment type="cofactor">
    <cofactor evidence="1">
        <name>FAD</name>
        <dbReference type="ChEBI" id="CHEBI:57692"/>
    </cofactor>
</comment>
<dbReference type="PANTHER" id="PTHR42784:SF1">
    <property type="entry name" value="PYRANOSE 2-OXIDASE"/>
    <property type="match status" value="1"/>
</dbReference>
<sequence>MIRDLVKGAPVSLEPSDICIIGAGAAGIVLAIELGRQGKRVTLLEGGGPEVEQDSQDPYRSEIAGLNHNGVHIGRFRSNGGSTTRWGGQILELDELDFEHRPWIAGSGWPIAKQHLRPFYQRAIELAGLSQATLDDTRVWQEIGLPVPEFPEFETFFSRWCPETNFARLHGKTLEENQQITVWLHANALSPVLEGQRICGVRCKTLTGVEHTFYADQFVWCMGGIESSRFFLQPELAAMPWHRSGLLGRHFQDHIIASAARIEPINASRFHAAFDNVFSRGYKYQPKIRLDRSQQEKHGTLNVAGLIFFNSDSDIVGGEIKATAKKLLRGRGKEISRQELLHMFRNSPLLARQSWRYTFAHRAYVPHDARIELGIHCEQPPEGASSITLAETRDQLGMLRTRIDWHVSDLEIASIRTCVDLAAQSLQKIANVIPDPDLIHPDRFRAKCGDGYHHMGGMRMSVSPDKGVVDLDLKLHGIENGYICSAAVFPTSGFSNPTHTVLALSVRLADHLSQ</sequence>
<gene>
    <name evidence="8" type="ORF">EDE15_3666</name>
</gene>
<feature type="domain" description="FAD-dependent oxidoreductase 2 FAD-binding" evidence="6">
    <location>
        <begin position="17"/>
        <end position="49"/>
    </location>
</feature>
<evidence type="ECO:0000256" key="2">
    <source>
        <dbReference type="ARBA" id="ARBA00010790"/>
    </source>
</evidence>
<reference evidence="8 9" key="1">
    <citation type="submission" date="2018-12" db="EMBL/GenBank/DDBJ databases">
        <title>Sequencing of bacterial isolates from soil warming experiment in Harvard Forest, Massachusetts, USA.</title>
        <authorList>
            <person name="Deangelis K."/>
        </authorList>
    </citation>
    <scope>NUCLEOTIDE SEQUENCE [LARGE SCALE GENOMIC DNA]</scope>
    <source>
        <strain evidence="8 9">EB153</strain>
    </source>
</reference>
<keyword evidence="3" id="KW-0285">Flavoprotein</keyword>
<organism evidence="8 9">
    <name type="scientific">Edaphobacter aggregans</name>
    <dbReference type="NCBI Taxonomy" id="570835"/>
    <lineage>
        <taxon>Bacteria</taxon>
        <taxon>Pseudomonadati</taxon>
        <taxon>Acidobacteriota</taxon>
        <taxon>Terriglobia</taxon>
        <taxon>Terriglobales</taxon>
        <taxon>Acidobacteriaceae</taxon>
        <taxon>Edaphobacter</taxon>
    </lineage>
</organism>
<accession>A0A3R9PUF0</accession>
<evidence type="ECO:0000256" key="4">
    <source>
        <dbReference type="ARBA" id="ARBA00022827"/>
    </source>
</evidence>
<evidence type="ECO:0000256" key="1">
    <source>
        <dbReference type="ARBA" id="ARBA00001974"/>
    </source>
</evidence>
<evidence type="ECO:0000313" key="9">
    <source>
        <dbReference type="Proteomes" id="UP000269669"/>
    </source>
</evidence>
<dbReference type="Pfam" id="PF05199">
    <property type="entry name" value="GMC_oxred_C"/>
    <property type="match status" value="1"/>
</dbReference>
<dbReference type="PANTHER" id="PTHR42784">
    <property type="entry name" value="PYRANOSE 2-OXIDASE"/>
    <property type="match status" value="1"/>
</dbReference>
<dbReference type="InterPro" id="IPR007867">
    <property type="entry name" value="GMC_OxRtase_C"/>
</dbReference>
<comment type="similarity">
    <text evidence="2">Belongs to the GMC oxidoreductase family.</text>
</comment>
<dbReference type="InterPro" id="IPR003953">
    <property type="entry name" value="FAD-dep_OxRdtase_2_FAD-bd"/>
</dbReference>
<evidence type="ECO:0000313" key="8">
    <source>
        <dbReference type="EMBL" id="RSL18110.1"/>
    </source>
</evidence>
<dbReference type="OrthoDB" id="9798604at2"/>
<dbReference type="GO" id="GO:0016614">
    <property type="term" value="F:oxidoreductase activity, acting on CH-OH group of donors"/>
    <property type="evidence" value="ECO:0007669"/>
    <property type="project" value="InterPro"/>
</dbReference>
<dbReference type="InterPro" id="IPR051473">
    <property type="entry name" value="P2Ox-like"/>
</dbReference>
<keyword evidence="4" id="KW-0274">FAD</keyword>
<dbReference type="EMBL" id="RSDW01000001">
    <property type="protein sequence ID" value="RSL18110.1"/>
    <property type="molecule type" value="Genomic_DNA"/>
</dbReference>
<dbReference type="AlphaFoldDB" id="A0A3R9PUF0"/>
<name>A0A3R9PUF0_9BACT</name>
<keyword evidence="9" id="KW-1185">Reference proteome</keyword>
<evidence type="ECO:0000256" key="3">
    <source>
        <dbReference type="ARBA" id="ARBA00022630"/>
    </source>
</evidence>
<dbReference type="SUPFAM" id="SSF51905">
    <property type="entry name" value="FAD/NAD(P)-binding domain"/>
    <property type="match status" value="1"/>
</dbReference>
<dbReference type="Proteomes" id="UP000269669">
    <property type="component" value="Unassembled WGS sequence"/>
</dbReference>
<comment type="caution">
    <text evidence="8">The sequence shown here is derived from an EMBL/GenBank/DDBJ whole genome shotgun (WGS) entry which is preliminary data.</text>
</comment>
<dbReference type="Pfam" id="PF00890">
    <property type="entry name" value="FAD_binding_2"/>
    <property type="match status" value="1"/>
</dbReference>
<proteinExistence type="inferred from homology"/>
<feature type="domain" description="Glucose-methanol-choline oxidoreductase C-terminal" evidence="7">
    <location>
        <begin position="381"/>
        <end position="504"/>
    </location>
</feature>